<reference evidence="1 2" key="1">
    <citation type="journal article" date="2012" name="Eukaryot. Cell">
        <title>Draft genome sequence of Wickerhamomyces ciferrii NRRL Y-1031 F-60-10.</title>
        <authorList>
            <person name="Schneider J."/>
            <person name="Andrea H."/>
            <person name="Blom J."/>
            <person name="Jaenicke S."/>
            <person name="Ruckert C."/>
            <person name="Schorsch C."/>
            <person name="Szczepanowski R."/>
            <person name="Farwick M."/>
            <person name="Goesmann A."/>
            <person name="Puhler A."/>
            <person name="Schaffer S."/>
            <person name="Tauch A."/>
            <person name="Kohler T."/>
            <person name="Brinkrolf K."/>
        </authorList>
    </citation>
    <scope>NUCLEOTIDE SEQUENCE [LARGE SCALE GENOMIC DNA]</scope>
    <source>
        <strain evidence="2">ATCC 14091 / BCRC 22168 / CBS 111 / JCM 3599 / NBRC 0793 / NRRL Y-1031 F-60-10</strain>
    </source>
</reference>
<dbReference type="AlphaFoldDB" id="K0KU81"/>
<keyword evidence="2" id="KW-1185">Reference proteome</keyword>
<protein>
    <submittedName>
        <fullName evidence="1">Uncharacterized protein</fullName>
    </submittedName>
</protein>
<dbReference type="InParanoid" id="K0KU81"/>
<accession>K0KU81</accession>
<dbReference type="HOGENOM" id="CLU_416908_0_0_1"/>
<organism evidence="1 2">
    <name type="scientific">Wickerhamomyces ciferrii (strain ATCC 14091 / BCRC 22168 / CBS 111 / JCM 3599 / NBRC 0793 / NRRL Y-1031 F-60-10)</name>
    <name type="common">Yeast</name>
    <name type="synonym">Pichia ciferrii</name>
    <dbReference type="NCBI Taxonomy" id="1206466"/>
    <lineage>
        <taxon>Eukaryota</taxon>
        <taxon>Fungi</taxon>
        <taxon>Dikarya</taxon>
        <taxon>Ascomycota</taxon>
        <taxon>Saccharomycotina</taxon>
        <taxon>Saccharomycetes</taxon>
        <taxon>Phaffomycetales</taxon>
        <taxon>Wickerhamomycetaceae</taxon>
        <taxon>Wickerhamomyces</taxon>
    </lineage>
</organism>
<sequence length="686" mass="79628">MENLVHSENSIFQEDSTLKVLFGLLKSFILDCFEKRNLDVQCLATFNYYDVLLRIKDCLDNDNKSIDITFRYDKSVKSLDKLAQTMSTIGTNVFYHWCMNLMSTLDLDQSINAAKCSVILLLTIPNLKIVEKPGFQTQYNKKVLQAKPSISLLSKLLLKGDLLISTKFCLLDVDSILPHIQDALKTVNNSFDIKLEDNTEVSMTKLKSYFIDFLIYENCFGSIGVGPQSLGELDISFWFQEKYIIPVVNILRWLVFKNNDTLAVHNQKLEKLSILKPNYNSSGKVNKEKSAIKNENFNVFPDIVISKRLLGTSTEMPLCTLEFKRHNIARIFDNFPSEQFEPFFYQVCSQMVAAEVSLGFIIDGFTVCLFMINYHSPEFESYLKDHSNNKFPISYHLTDITSSDVTVRSLIFGVLYSEAMLSSEQIRLKNEKLDQLKYCLLKSSKEFVAALRSWCDLNYKESIKFDSYTINQDQLNGLTIANVHNELDPQVIKLTKKLSNNLFNLNLRDDEDSVLMLIFDPIRFIISNFREDQKTEIKEYIGTFKTMFNNQLKTLRYIDKSNKLNKSQINTAEVIRSGSLKIEIDETYFFCGHFILMNIDVGDKPSSREDFNRGMEQLRNLNQAGFNFNELQMDHMFFKDHKFYFNNFWNVIFGTNDDAIRRNKTSFEEFVDGHCFELNKRQKSND</sequence>
<proteinExistence type="predicted"/>
<dbReference type="Proteomes" id="UP000009328">
    <property type="component" value="Unassembled WGS sequence"/>
</dbReference>
<evidence type="ECO:0000313" key="1">
    <source>
        <dbReference type="EMBL" id="CCH46736.1"/>
    </source>
</evidence>
<gene>
    <name evidence="1" type="ORF">BN7_6334</name>
</gene>
<evidence type="ECO:0000313" key="2">
    <source>
        <dbReference type="Proteomes" id="UP000009328"/>
    </source>
</evidence>
<comment type="caution">
    <text evidence="1">The sequence shown here is derived from an EMBL/GenBank/DDBJ whole genome shotgun (WGS) entry which is preliminary data.</text>
</comment>
<dbReference type="EMBL" id="CAIF01000266">
    <property type="protein sequence ID" value="CCH46736.1"/>
    <property type="molecule type" value="Genomic_DNA"/>
</dbReference>
<name>K0KU81_WICCF</name>